<name>A0ACC1HIM9_9FUNG</name>
<keyword evidence="2" id="KW-1185">Reference proteome</keyword>
<evidence type="ECO:0000313" key="1">
    <source>
        <dbReference type="EMBL" id="KAJ1676327.1"/>
    </source>
</evidence>
<sequence>MSIDPRIEKFKEEDRRSKELKRQQREEAARRAKEEEERRAREEELAEQMHQNALRIKAAEEKKEKERQKKELKRQRQVIRNLVKDHNFLANVGESLSVPAQERRLAELNILLENMALQDTQRFIQQAEGHGDNVEAIRADVAECITKVIEKAPAVANSFTTF</sequence>
<feature type="non-terminal residue" evidence="1">
    <location>
        <position position="162"/>
    </location>
</feature>
<evidence type="ECO:0000313" key="2">
    <source>
        <dbReference type="Proteomes" id="UP001145114"/>
    </source>
</evidence>
<gene>
    <name evidence="1" type="ORF">EV182_008410</name>
</gene>
<organism evidence="1 2">
    <name type="scientific">Spiromyces aspiralis</name>
    <dbReference type="NCBI Taxonomy" id="68401"/>
    <lineage>
        <taxon>Eukaryota</taxon>
        <taxon>Fungi</taxon>
        <taxon>Fungi incertae sedis</taxon>
        <taxon>Zoopagomycota</taxon>
        <taxon>Kickxellomycotina</taxon>
        <taxon>Kickxellomycetes</taxon>
        <taxon>Kickxellales</taxon>
        <taxon>Kickxellaceae</taxon>
        <taxon>Spiromyces</taxon>
    </lineage>
</organism>
<accession>A0ACC1HIM9</accession>
<dbReference type="Proteomes" id="UP001145114">
    <property type="component" value="Unassembled WGS sequence"/>
</dbReference>
<comment type="caution">
    <text evidence="1">The sequence shown here is derived from an EMBL/GenBank/DDBJ whole genome shotgun (WGS) entry which is preliminary data.</text>
</comment>
<dbReference type="EMBL" id="JAMZIH010004311">
    <property type="protein sequence ID" value="KAJ1676327.1"/>
    <property type="molecule type" value="Genomic_DNA"/>
</dbReference>
<proteinExistence type="predicted"/>
<reference evidence="1" key="1">
    <citation type="submission" date="2022-06" db="EMBL/GenBank/DDBJ databases">
        <title>Phylogenomic reconstructions and comparative analyses of Kickxellomycotina fungi.</title>
        <authorList>
            <person name="Reynolds N.K."/>
            <person name="Stajich J.E."/>
            <person name="Barry K."/>
            <person name="Grigoriev I.V."/>
            <person name="Crous P."/>
            <person name="Smith M.E."/>
        </authorList>
    </citation>
    <scope>NUCLEOTIDE SEQUENCE</scope>
    <source>
        <strain evidence="1">RSA 2271</strain>
    </source>
</reference>
<protein>
    <submittedName>
        <fullName evidence="1">Uncharacterized protein</fullName>
    </submittedName>
</protein>